<feature type="region of interest" description="Disordered" evidence="1">
    <location>
        <begin position="96"/>
        <end position="123"/>
    </location>
</feature>
<feature type="compositionally biased region" description="Polar residues" evidence="1">
    <location>
        <begin position="199"/>
        <end position="217"/>
    </location>
</feature>
<keyword evidence="2" id="KW-0472">Membrane</keyword>
<evidence type="ECO:0000313" key="3">
    <source>
        <dbReference type="EMBL" id="EAZ88852.1"/>
    </source>
</evidence>
<comment type="caution">
    <text evidence="3">The sequence shown here is derived from an EMBL/GenBank/DDBJ whole genome shotgun (WGS) entry which is preliminary data.</text>
</comment>
<organism evidence="3 4">
    <name type="scientific">Crocosphaera chwakensis CCY0110</name>
    <dbReference type="NCBI Taxonomy" id="391612"/>
    <lineage>
        <taxon>Bacteria</taxon>
        <taxon>Bacillati</taxon>
        <taxon>Cyanobacteriota</taxon>
        <taxon>Cyanophyceae</taxon>
        <taxon>Oscillatoriophycideae</taxon>
        <taxon>Chroococcales</taxon>
        <taxon>Aphanothecaceae</taxon>
        <taxon>Crocosphaera</taxon>
        <taxon>Crocosphaera chwakensis</taxon>
    </lineage>
</organism>
<feature type="transmembrane region" description="Helical" evidence="2">
    <location>
        <begin position="70"/>
        <end position="89"/>
    </location>
</feature>
<dbReference type="EMBL" id="AAXW01000064">
    <property type="protein sequence ID" value="EAZ88852.1"/>
    <property type="molecule type" value="Genomic_DNA"/>
</dbReference>
<keyword evidence="4" id="KW-1185">Reference proteome</keyword>
<accession>A3IXF7</accession>
<reference evidence="3 4" key="1">
    <citation type="submission" date="2007-03" db="EMBL/GenBank/DDBJ databases">
        <authorList>
            <person name="Stal L."/>
            <person name="Ferriera S."/>
            <person name="Johnson J."/>
            <person name="Kravitz S."/>
            <person name="Beeson K."/>
            <person name="Sutton G."/>
            <person name="Rogers Y.-H."/>
            <person name="Friedman R."/>
            <person name="Frazier M."/>
            <person name="Venter J.C."/>
        </authorList>
    </citation>
    <scope>NUCLEOTIDE SEQUENCE [LARGE SCALE GENOMIC DNA]</scope>
    <source>
        <strain evidence="3 4">CCY0110</strain>
    </source>
</reference>
<sequence>MQDQTLLKMILKSGMTYSLIYTFLISLIIFNPLAMTINLAANAGVNYALSKQAKKSTEKWHKIGLRTFQVFNNVVLTFVGCAFVLALVAPNSLETNSNTNSVENSSETSDTSTVSSSSSLEEIISEPLPPPVELSSVEKQTEIENWMIAQGFNTVQIEDSFKACSVDSIYNRIGKARVSYLVDCYTIIAKQKTEKMRQKQATSRRQQYSNSTQQSETVYRGGRGNVSITGRKCMYGVHPATGKCSRKNGNSY</sequence>
<keyword evidence="2" id="KW-1133">Transmembrane helix</keyword>
<keyword evidence="2" id="KW-0812">Transmembrane</keyword>
<feature type="region of interest" description="Disordered" evidence="1">
    <location>
        <begin position="195"/>
        <end position="223"/>
    </location>
</feature>
<feature type="transmembrane region" description="Helical" evidence="2">
    <location>
        <begin position="20"/>
        <end position="49"/>
    </location>
</feature>
<proteinExistence type="predicted"/>
<gene>
    <name evidence="3" type="ORF">CY0110_02822</name>
</gene>
<dbReference type="AlphaFoldDB" id="A3IXF7"/>
<evidence type="ECO:0000256" key="1">
    <source>
        <dbReference type="SAM" id="MobiDB-lite"/>
    </source>
</evidence>
<dbReference type="Proteomes" id="UP000003781">
    <property type="component" value="Unassembled WGS sequence"/>
</dbReference>
<dbReference type="RefSeq" id="WP_008278063.1">
    <property type="nucleotide sequence ID" value="NZ_AAXW01000064.1"/>
</dbReference>
<evidence type="ECO:0000313" key="4">
    <source>
        <dbReference type="Proteomes" id="UP000003781"/>
    </source>
</evidence>
<name>A3IXF7_9CHRO</name>
<evidence type="ECO:0000256" key="2">
    <source>
        <dbReference type="SAM" id="Phobius"/>
    </source>
</evidence>
<protein>
    <submittedName>
        <fullName evidence="3">Uncharacterized protein</fullName>
    </submittedName>
</protein>